<name>A0A2J6SS25_9HELO</name>
<evidence type="ECO:0000259" key="4">
    <source>
        <dbReference type="Pfam" id="PF24883"/>
    </source>
</evidence>
<feature type="domain" description="Nephrocystin 3-like N-terminal" evidence="4">
    <location>
        <begin position="427"/>
        <end position="591"/>
    </location>
</feature>
<dbReference type="STRING" id="1095630.A0A2J6SS25"/>
<feature type="compositionally biased region" description="Polar residues" evidence="2">
    <location>
        <begin position="72"/>
        <end position="100"/>
    </location>
</feature>
<dbReference type="Proteomes" id="UP000235371">
    <property type="component" value="Unassembled WGS sequence"/>
</dbReference>
<dbReference type="PANTHER" id="PTHR10039:SF16">
    <property type="entry name" value="GPI INOSITOL-DEACYLASE"/>
    <property type="match status" value="1"/>
</dbReference>
<dbReference type="Pfam" id="PF24883">
    <property type="entry name" value="NPHP3_N"/>
    <property type="match status" value="1"/>
</dbReference>
<sequence>MASSPPAGSLLQEPKLQFSLRERFNRVKGKLSSPQSKGNVVDPSPAVATPDTGAQAIARDQNVGKAIEPRTGPTSQDHLSPDSQLPTRDSDTGENTSQTPYEVASAETHVPEIPEQVFKPIREVWNEAYEDLKAQDEDLITKYEVRLRYNVYGALASKALKVERAELMKSVVDMKLEQYKEDAWKVKALGEEFLVKNMAKPLVGVLKWADQYVGDALKSNPMASFGWAGVMVFVPLLLNPSTQEKALLEGLASVSGVLVRSTMQENLYFRRWEANADKNDRANFMPSHKEYRDTLKALYVLVLRYQATSVCYFTKNGGLRVLADMVKWHAWEDMLKDVKKQDEAMCRTYDLLSDVKIEEEFEKLDKRHGEMVEIFKSGFSDVVALRKAIETARLDYNHTELLSWLSSVDPSQNYNNARGKYENGGHGTGDWLVRNNEDFKRWKTAPNSLMWLNGKALTNASSSVISHLKEAHQGDPQVALAYFYISFNDEQKQTAVGMIESIVKQICCCRPDTPLSIKALEDLKARGHRPDLQTLQSILVETLQGFSSVYVIVDALDECPDVDYGRDVLLSCLATIHQKSSRNLHMFWTSRREKDIEISYRSIESRFEKWDIDLSAYKPALDHDIGLFIDRTLSSITYNSWPRELKDETRKGLIEKSDGMYVLWFRKHLMHDVKEIQKS</sequence>
<evidence type="ECO:0000256" key="1">
    <source>
        <dbReference type="ARBA" id="ARBA00022737"/>
    </source>
</evidence>
<feature type="domain" description="NWD NACHT-NTPase N-terminal" evidence="3">
    <location>
        <begin position="123"/>
        <end position="345"/>
    </location>
</feature>
<dbReference type="AlphaFoldDB" id="A0A2J6SS25"/>
<evidence type="ECO:0000313" key="6">
    <source>
        <dbReference type="Proteomes" id="UP000235371"/>
    </source>
</evidence>
<evidence type="ECO:0000256" key="2">
    <source>
        <dbReference type="SAM" id="MobiDB-lite"/>
    </source>
</evidence>
<evidence type="ECO:0000259" key="3">
    <source>
        <dbReference type="Pfam" id="PF17100"/>
    </source>
</evidence>
<keyword evidence="6" id="KW-1185">Reference proteome</keyword>
<feature type="region of interest" description="Disordered" evidence="2">
    <location>
        <begin position="27"/>
        <end position="107"/>
    </location>
</feature>
<dbReference type="InterPro" id="IPR027417">
    <property type="entry name" value="P-loop_NTPase"/>
</dbReference>
<dbReference type="Gene3D" id="3.40.50.300">
    <property type="entry name" value="P-loop containing nucleotide triphosphate hydrolases"/>
    <property type="match status" value="1"/>
</dbReference>
<evidence type="ECO:0000313" key="5">
    <source>
        <dbReference type="EMBL" id="PMD53562.1"/>
    </source>
</evidence>
<protein>
    <submittedName>
        <fullName evidence="5">Uncharacterized protein</fullName>
    </submittedName>
</protein>
<dbReference type="OrthoDB" id="4772757at2759"/>
<dbReference type="InParanoid" id="A0A2J6SS25"/>
<keyword evidence="1" id="KW-0677">Repeat</keyword>
<reference evidence="5 6" key="1">
    <citation type="submission" date="2016-04" db="EMBL/GenBank/DDBJ databases">
        <title>A degradative enzymes factory behind the ericoid mycorrhizal symbiosis.</title>
        <authorList>
            <consortium name="DOE Joint Genome Institute"/>
            <person name="Martino E."/>
            <person name="Morin E."/>
            <person name="Grelet G."/>
            <person name="Kuo A."/>
            <person name="Kohler A."/>
            <person name="Daghino S."/>
            <person name="Barry K."/>
            <person name="Choi C."/>
            <person name="Cichocki N."/>
            <person name="Clum A."/>
            <person name="Copeland A."/>
            <person name="Hainaut M."/>
            <person name="Haridas S."/>
            <person name="Labutti K."/>
            <person name="Lindquist E."/>
            <person name="Lipzen A."/>
            <person name="Khouja H.-R."/>
            <person name="Murat C."/>
            <person name="Ohm R."/>
            <person name="Olson A."/>
            <person name="Spatafora J."/>
            <person name="Veneault-Fourrey C."/>
            <person name="Henrissat B."/>
            <person name="Grigoriev I."/>
            <person name="Martin F."/>
            <person name="Perotto S."/>
        </authorList>
    </citation>
    <scope>NUCLEOTIDE SEQUENCE [LARGE SCALE GENOMIC DNA]</scope>
    <source>
        <strain evidence="5 6">E</strain>
    </source>
</reference>
<accession>A0A2J6SS25</accession>
<gene>
    <name evidence="5" type="ORF">K444DRAFT_541350</name>
</gene>
<dbReference type="Pfam" id="PF17100">
    <property type="entry name" value="NACHT_N"/>
    <property type="match status" value="1"/>
</dbReference>
<dbReference type="InterPro" id="IPR056884">
    <property type="entry name" value="NPHP3-like_N"/>
</dbReference>
<organism evidence="5 6">
    <name type="scientific">Hyaloscypha bicolor E</name>
    <dbReference type="NCBI Taxonomy" id="1095630"/>
    <lineage>
        <taxon>Eukaryota</taxon>
        <taxon>Fungi</taxon>
        <taxon>Dikarya</taxon>
        <taxon>Ascomycota</taxon>
        <taxon>Pezizomycotina</taxon>
        <taxon>Leotiomycetes</taxon>
        <taxon>Helotiales</taxon>
        <taxon>Hyaloscyphaceae</taxon>
        <taxon>Hyaloscypha</taxon>
        <taxon>Hyaloscypha bicolor</taxon>
    </lineage>
</organism>
<dbReference type="InterPro" id="IPR031359">
    <property type="entry name" value="NACHT_N"/>
</dbReference>
<dbReference type="RefSeq" id="XP_024730466.1">
    <property type="nucleotide sequence ID" value="XM_024875790.1"/>
</dbReference>
<proteinExistence type="predicted"/>
<dbReference type="GeneID" id="36583869"/>
<dbReference type="PANTHER" id="PTHR10039">
    <property type="entry name" value="AMELOGENIN"/>
    <property type="match status" value="1"/>
</dbReference>
<dbReference type="EMBL" id="KZ613872">
    <property type="protein sequence ID" value="PMD53562.1"/>
    <property type="molecule type" value="Genomic_DNA"/>
</dbReference>